<dbReference type="Pfam" id="PF08742">
    <property type="entry name" value="C8"/>
    <property type="match status" value="1"/>
</dbReference>
<gene>
    <name evidence="2" type="ORF">SK128_008230</name>
</gene>
<organism evidence="2 3">
    <name type="scientific">Halocaridina rubra</name>
    <name type="common">Hawaiian red shrimp</name>
    <dbReference type="NCBI Taxonomy" id="373956"/>
    <lineage>
        <taxon>Eukaryota</taxon>
        <taxon>Metazoa</taxon>
        <taxon>Ecdysozoa</taxon>
        <taxon>Arthropoda</taxon>
        <taxon>Crustacea</taxon>
        <taxon>Multicrustacea</taxon>
        <taxon>Malacostraca</taxon>
        <taxon>Eumalacostraca</taxon>
        <taxon>Eucarida</taxon>
        <taxon>Decapoda</taxon>
        <taxon>Pleocyemata</taxon>
        <taxon>Caridea</taxon>
        <taxon>Atyoidea</taxon>
        <taxon>Atyidae</taxon>
        <taxon>Halocaridina</taxon>
    </lineage>
</organism>
<evidence type="ECO:0000259" key="1">
    <source>
        <dbReference type="PROSITE" id="PS51233"/>
    </source>
</evidence>
<dbReference type="Proteomes" id="UP001381693">
    <property type="component" value="Unassembled WGS sequence"/>
</dbReference>
<evidence type="ECO:0000313" key="3">
    <source>
        <dbReference type="Proteomes" id="UP001381693"/>
    </source>
</evidence>
<evidence type="ECO:0000313" key="2">
    <source>
        <dbReference type="EMBL" id="KAK7085192.1"/>
    </source>
</evidence>
<reference evidence="2 3" key="1">
    <citation type="submission" date="2023-11" db="EMBL/GenBank/DDBJ databases">
        <title>Halocaridina rubra genome assembly.</title>
        <authorList>
            <person name="Smith C."/>
        </authorList>
    </citation>
    <scope>NUCLEOTIDE SEQUENCE [LARGE SCALE GENOMIC DNA]</scope>
    <source>
        <strain evidence="2">EP-1</strain>
        <tissue evidence="2">Whole</tissue>
    </source>
</reference>
<dbReference type="SMART" id="SM00216">
    <property type="entry name" value="VWD"/>
    <property type="match status" value="1"/>
</dbReference>
<accession>A0AAN9AFX0</accession>
<dbReference type="EMBL" id="JAXCGZ010001888">
    <property type="protein sequence ID" value="KAK7085192.1"/>
    <property type="molecule type" value="Genomic_DNA"/>
</dbReference>
<dbReference type="PROSITE" id="PS51233">
    <property type="entry name" value="VWFD"/>
    <property type="match status" value="1"/>
</dbReference>
<dbReference type="InterPro" id="IPR014853">
    <property type="entry name" value="VWF/SSPO/ZAN-like_Cys-rich_dom"/>
</dbReference>
<dbReference type="SMART" id="SM00832">
    <property type="entry name" value="C8"/>
    <property type="match status" value="1"/>
</dbReference>
<dbReference type="InterPro" id="IPR001846">
    <property type="entry name" value="VWF_type-D"/>
</dbReference>
<feature type="domain" description="VWFD" evidence="1">
    <location>
        <begin position="205"/>
        <end position="365"/>
    </location>
</feature>
<sequence>MVTLPEDDFSNTFPLGINGSHKPACQFKIQQKYLEASEYLNEQFEAVRDKVIAVLVEYLEAFKAYAANNIVFDYINVITGNAYDQLLLVWNRWRHEARTDLDTLERITFSLADWAEELLKERNYLRDELYVWEPEDYGKVEYSLPLPLKWKSFIDPPDWHPITRIFLKQSPAMAAERTLFEGVHTLAIGLGAFNMQGSMMPPFTGTATIFGQHVTTFDLHHYHFLGSCTYLLAKDFVGNEFEVVGDYKREDHGSIHLHSLTVRGPNMEVVLYVDGTIVIRNPGSAETQCRGDFCAVKMDDMFVTCNRQTRGCSITVSGKYFGRISGLLGNYNYEPSDDQVGPDGSRARHAAEMGRMWALSSDTCYQGNQVISVRNLHEAEEVDLCRRIFLSSSSPLSYCFVEVDPRPYFQHCIKDHGQADFGLSLYNTPCDAVAAYRTQCSSREIHLSVPDECQEESSNYERSEHQAAQRAKELWARISFDDKL</sequence>
<dbReference type="PANTHER" id="PTHR37860">
    <property type="entry name" value="AGAP008810-PA"/>
    <property type="match status" value="1"/>
</dbReference>
<keyword evidence="3" id="KW-1185">Reference proteome</keyword>
<proteinExistence type="predicted"/>
<name>A0AAN9AFX0_HALRR</name>
<dbReference type="Pfam" id="PF00094">
    <property type="entry name" value="VWD"/>
    <property type="match status" value="1"/>
</dbReference>
<protein>
    <recommendedName>
        <fullName evidence="1">VWFD domain-containing protein</fullName>
    </recommendedName>
</protein>
<comment type="caution">
    <text evidence="2">The sequence shown here is derived from an EMBL/GenBank/DDBJ whole genome shotgun (WGS) entry which is preliminary data.</text>
</comment>
<dbReference type="AlphaFoldDB" id="A0AAN9AFX0"/>
<dbReference type="PANTHER" id="PTHR37860:SF1">
    <property type="match status" value="1"/>
</dbReference>